<reference evidence="1 2" key="1">
    <citation type="submission" date="2018-05" db="EMBL/GenBank/DDBJ databases">
        <title>Marinifilum breve JC075T sp. nov., a marine bacterium isolated from Yongle Blue Hole in the South China Sea.</title>
        <authorList>
            <person name="Fu T."/>
        </authorList>
    </citation>
    <scope>NUCLEOTIDE SEQUENCE [LARGE SCALE GENOMIC DNA]</scope>
    <source>
        <strain evidence="1 2">JC075</strain>
    </source>
</reference>
<dbReference type="NCBIfam" id="TIGR04131">
    <property type="entry name" value="Bac_Flav_CTERM"/>
    <property type="match status" value="1"/>
</dbReference>
<dbReference type="InterPro" id="IPR026341">
    <property type="entry name" value="T9SS_type_B"/>
</dbReference>
<dbReference type="Proteomes" id="UP000248079">
    <property type="component" value="Unassembled WGS sequence"/>
</dbReference>
<dbReference type="OrthoDB" id="1117451at2"/>
<evidence type="ECO:0000313" key="2">
    <source>
        <dbReference type="Proteomes" id="UP000248079"/>
    </source>
</evidence>
<gene>
    <name evidence="1" type="ORF">DF185_16330</name>
</gene>
<evidence type="ECO:0000313" key="1">
    <source>
        <dbReference type="EMBL" id="PXX98938.1"/>
    </source>
</evidence>
<name>A0A2V3ZYU9_9BACT</name>
<dbReference type="EMBL" id="QFLI01000007">
    <property type="protein sequence ID" value="PXX98938.1"/>
    <property type="molecule type" value="Genomic_DNA"/>
</dbReference>
<dbReference type="Pfam" id="PF13585">
    <property type="entry name" value="CHU_C"/>
    <property type="match status" value="1"/>
</dbReference>
<keyword evidence="2" id="KW-1185">Reference proteome</keyword>
<comment type="caution">
    <text evidence="1">The sequence shown here is derived from an EMBL/GenBank/DDBJ whole genome shotgun (WGS) entry which is preliminary data.</text>
</comment>
<proteinExistence type="predicted"/>
<dbReference type="RefSeq" id="WP_110361829.1">
    <property type="nucleotide sequence ID" value="NZ_QFLI01000007.1"/>
</dbReference>
<accession>A0A2V3ZYU9</accession>
<sequence length="358" mass="40503">MGLDRVWVLFVFWMVLPSTNCFSQQLLVDDGGMYLDKGTFLNLKDTSLENHGEFKSSDETSLFFDSYEGYLGGSVQVHLNNFLLNSDCRLTANVIADGDVFLEQGILDLQDNQLFLGGNLINEREESRITSLLGGEIVKTFDFLAGESINPGNIGISMILQKNVNDLEIRRGHVSAVIEGKEGIARYFQLSRPVESNRLTIHYFDTERNGVEERELTCWTQIDKWEQLHLVRNDVLNNVVVSSTLRSSSLFTLFPGKSDSDFFIPEGFSPDGDGINDRFEIPGIEQYPQNKLVVFNRWGDVVYECESYQNTWDGKGPGNFLGGRGSLLHDGTYFYLLTIKFETGMKKFQGPLEIKKAF</sequence>
<evidence type="ECO:0008006" key="3">
    <source>
        <dbReference type="Google" id="ProtNLM"/>
    </source>
</evidence>
<protein>
    <recommendedName>
        <fullName evidence="3">Gliding motility-associated C-terminal domain-containing protein</fullName>
    </recommendedName>
</protein>
<organism evidence="1 2">
    <name type="scientific">Marinifilum breve</name>
    <dbReference type="NCBI Taxonomy" id="2184082"/>
    <lineage>
        <taxon>Bacteria</taxon>
        <taxon>Pseudomonadati</taxon>
        <taxon>Bacteroidota</taxon>
        <taxon>Bacteroidia</taxon>
        <taxon>Marinilabiliales</taxon>
        <taxon>Marinifilaceae</taxon>
    </lineage>
</organism>
<dbReference type="AlphaFoldDB" id="A0A2V3ZYU9"/>